<reference evidence="1" key="1">
    <citation type="submission" date="2014-11" db="EMBL/GenBank/DDBJ databases">
        <authorList>
            <person name="Amaro Gonzalez C."/>
        </authorList>
    </citation>
    <scope>NUCLEOTIDE SEQUENCE</scope>
</reference>
<name>A0A0E9WGE2_ANGAN</name>
<reference evidence="1" key="2">
    <citation type="journal article" date="2015" name="Fish Shellfish Immunol.">
        <title>Early steps in the European eel (Anguilla anguilla)-Vibrio vulnificus interaction in the gills: Role of the RtxA13 toxin.</title>
        <authorList>
            <person name="Callol A."/>
            <person name="Pajuelo D."/>
            <person name="Ebbesson L."/>
            <person name="Teles M."/>
            <person name="MacKenzie S."/>
            <person name="Amaro C."/>
        </authorList>
    </citation>
    <scope>NUCLEOTIDE SEQUENCE</scope>
</reference>
<protein>
    <submittedName>
        <fullName evidence="1">Uncharacterized protein</fullName>
    </submittedName>
</protein>
<organism evidence="1">
    <name type="scientific">Anguilla anguilla</name>
    <name type="common">European freshwater eel</name>
    <name type="synonym">Muraena anguilla</name>
    <dbReference type="NCBI Taxonomy" id="7936"/>
    <lineage>
        <taxon>Eukaryota</taxon>
        <taxon>Metazoa</taxon>
        <taxon>Chordata</taxon>
        <taxon>Craniata</taxon>
        <taxon>Vertebrata</taxon>
        <taxon>Euteleostomi</taxon>
        <taxon>Actinopterygii</taxon>
        <taxon>Neopterygii</taxon>
        <taxon>Teleostei</taxon>
        <taxon>Anguilliformes</taxon>
        <taxon>Anguillidae</taxon>
        <taxon>Anguilla</taxon>
    </lineage>
</organism>
<proteinExistence type="predicted"/>
<dbReference type="AlphaFoldDB" id="A0A0E9WGE2"/>
<dbReference type="EMBL" id="GBXM01020024">
    <property type="protein sequence ID" value="JAH88553.1"/>
    <property type="molecule type" value="Transcribed_RNA"/>
</dbReference>
<sequence>MNKSVKIIKSQPWIRHTPKNIVARELCIWTSCTQKVDLEQARTRGINRDQHKVEMWFRDKVIVWHIQQMFIRSRASSLSVQVLLVEVAQCAAARPLSLEGGVRRNFIFLSWKTYRIGHHFLKSPTTHLQATRHTHYTNCPFNS</sequence>
<accession>A0A0E9WGE2</accession>
<evidence type="ECO:0000313" key="1">
    <source>
        <dbReference type="EMBL" id="JAH88553.1"/>
    </source>
</evidence>